<feature type="region of interest" description="Disordered" evidence="2">
    <location>
        <begin position="61"/>
        <end position="100"/>
    </location>
</feature>
<gene>
    <name evidence="4" type="ORF">OCV77_02990</name>
</gene>
<reference evidence="4 5" key="1">
    <citation type="journal article" date="2021" name="ISME Commun">
        <title>Automated analysis of genomic sequences facilitates high-throughput and comprehensive description of bacteria.</title>
        <authorList>
            <person name="Hitch T.C.A."/>
        </authorList>
    </citation>
    <scope>NUCLEOTIDE SEQUENCE [LARGE SCALE GENOMIC DNA]</scope>
    <source>
        <strain evidence="4 5">Sanger_18</strain>
    </source>
</reference>
<dbReference type="EMBL" id="JAOQKJ010000002">
    <property type="protein sequence ID" value="MCU6743477.1"/>
    <property type="molecule type" value="Genomic_DNA"/>
</dbReference>
<evidence type="ECO:0008006" key="6">
    <source>
        <dbReference type="Google" id="ProtNLM"/>
    </source>
</evidence>
<evidence type="ECO:0000313" key="4">
    <source>
        <dbReference type="EMBL" id="MCU6743477.1"/>
    </source>
</evidence>
<dbReference type="SUPFAM" id="SSF82185">
    <property type="entry name" value="Histone H3 K4-specific methyltransferase SET7/9 N-terminal domain"/>
    <property type="match status" value="1"/>
</dbReference>
<sequence>MKKEFDQEKAKIIVTILPFVLIVLVLFITFVVSAVKNKNNSESRNEDLQESIMDYADENMPEQNAGEKQEIAAATPAQTGAEEKTDGKADASPIPEQTPYQEIMQNGTVDYSKITYDKDSQLKEMMGYWADSNQKALDDLASLDRFRAMSYSLRGSTDFYYYGDKDSNGFPSGTGIAVYADNQYYYGTWKDGKRDGKGTFIHYHVHNDSKNTDLYTYHQYTGGFANDLPDGEGSEHFDFNTANFKKGERYVGNRIGGYSGGLLNGDFYVTTTDLNDKMEEWEGTADHGTWVYQNANKDKKGNRTILVMIGDEENFIWMQPSVNKNIGVPCLISKYKIAE</sequence>
<proteinExistence type="predicted"/>
<keyword evidence="3" id="KW-1133">Transmembrane helix</keyword>
<dbReference type="Gene3D" id="2.20.110.10">
    <property type="entry name" value="Histone H3 K4-specific methyltransferase SET7/9 N-terminal domain"/>
    <property type="match status" value="1"/>
</dbReference>
<evidence type="ECO:0000313" key="5">
    <source>
        <dbReference type="Proteomes" id="UP001652432"/>
    </source>
</evidence>
<keyword evidence="3" id="KW-0812">Transmembrane</keyword>
<dbReference type="InterPro" id="IPR003409">
    <property type="entry name" value="MORN"/>
</dbReference>
<evidence type="ECO:0000256" key="3">
    <source>
        <dbReference type="SAM" id="Phobius"/>
    </source>
</evidence>
<evidence type="ECO:0000256" key="1">
    <source>
        <dbReference type="ARBA" id="ARBA00022737"/>
    </source>
</evidence>
<dbReference type="RefSeq" id="WP_262573225.1">
    <property type="nucleotide sequence ID" value="NZ_JAOQKJ010000002.1"/>
</dbReference>
<accession>A0ABT2SZR2</accession>
<dbReference type="Pfam" id="PF02493">
    <property type="entry name" value="MORN"/>
    <property type="match status" value="2"/>
</dbReference>
<keyword evidence="1" id="KW-0677">Repeat</keyword>
<organism evidence="4 5">
    <name type="scientific">Suilimivivens aceti</name>
    <dbReference type="NCBI Taxonomy" id="2981774"/>
    <lineage>
        <taxon>Bacteria</taxon>
        <taxon>Bacillati</taxon>
        <taxon>Bacillota</taxon>
        <taxon>Clostridia</taxon>
        <taxon>Lachnospirales</taxon>
        <taxon>Lachnospiraceae</taxon>
        <taxon>Suilimivivens</taxon>
    </lineage>
</organism>
<keyword evidence="3" id="KW-0472">Membrane</keyword>
<protein>
    <recommendedName>
        <fullName evidence="6">MORN repeat-containing protein</fullName>
    </recommendedName>
</protein>
<dbReference type="Proteomes" id="UP001652432">
    <property type="component" value="Unassembled WGS sequence"/>
</dbReference>
<keyword evidence="5" id="KW-1185">Reference proteome</keyword>
<evidence type="ECO:0000256" key="2">
    <source>
        <dbReference type="SAM" id="MobiDB-lite"/>
    </source>
</evidence>
<feature type="transmembrane region" description="Helical" evidence="3">
    <location>
        <begin position="12"/>
        <end position="35"/>
    </location>
</feature>
<comment type="caution">
    <text evidence="4">The sequence shown here is derived from an EMBL/GenBank/DDBJ whole genome shotgun (WGS) entry which is preliminary data.</text>
</comment>
<name>A0ABT2SZR2_9FIRM</name>